<comment type="caution">
    <text evidence="7">The sequence shown here is derived from an EMBL/GenBank/DDBJ whole genome shotgun (WGS) entry which is preliminary data.</text>
</comment>
<dbReference type="PANTHER" id="PTHR42770">
    <property type="entry name" value="AMINO ACID TRANSPORTER-RELATED"/>
    <property type="match status" value="1"/>
</dbReference>
<dbReference type="Proteomes" id="UP000216024">
    <property type="component" value="Unassembled WGS sequence"/>
</dbReference>
<dbReference type="OrthoDB" id="9762947at2"/>
<keyword evidence="8" id="KW-1185">Reference proteome</keyword>
<keyword evidence="5 6" id="KW-0472">Membrane</keyword>
<dbReference type="AlphaFoldDB" id="A0A267MFP3"/>
<sequence length="438" mass="46499">MTKSAKLGFWSIVLLGINSIIGTGIFGLPNKAYGMVGEASLWVILFDMFLAVSIALCFAEAAARFKDNGGPYIYAKEAFGNFFGYEVGIMKWFMGIIAWGAFASFFAARLAVVFPILESPVAKTAIILITLFGLAGVNLLGVKTSKIVNNAITLGKLIPLIFFIVVGIAMYGNLEPVTSSATPIVPTSGDFVDAAILLFFAFTGFESIAIAAEDMENPMKNLPKAIIMVMALVSLVYIAILAICMKALGPELANSATPVADAAGKLIGSAGKILVMTGTLISVAGINIAASFVTPKSGVALAQKGMLPEIFMKTNKNGAPYAAILVSVIVAAGLALTGQFATLAAIGVIVRFIQYIPTCISVLIFRHRYPDQEISFKIPFGPIIPIIATVASIYLLVRTGIDRPDKIIWGLGGLFVIAPFYYFIKDKISTESCIKKSA</sequence>
<feature type="transmembrane region" description="Helical" evidence="6">
    <location>
        <begin position="378"/>
        <end position="401"/>
    </location>
</feature>
<keyword evidence="2" id="KW-1003">Cell membrane</keyword>
<dbReference type="GO" id="GO:0005886">
    <property type="term" value="C:plasma membrane"/>
    <property type="evidence" value="ECO:0007669"/>
    <property type="project" value="UniProtKB-SubCell"/>
</dbReference>
<feature type="transmembrane region" description="Helical" evidence="6">
    <location>
        <begin position="318"/>
        <end position="337"/>
    </location>
</feature>
<feature type="transmembrane region" description="Helical" evidence="6">
    <location>
        <begin position="39"/>
        <end position="59"/>
    </location>
</feature>
<evidence type="ECO:0000256" key="1">
    <source>
        <dbReference type="ARBA" id="ARBA00004651"/>
    </source>
</evidence>
<evidence type="ECO:0000313" key="8">
    <source>
        <dbReference type="Proteomes" id="UP000216024"/>
    </source>
</evidence>
<feature type="transmembrane region" description="Helical" evidence="6">
    <location>
        <begin position="194"/>
        <end position="213"/>
    </location>
</feature>
<dbReference type="EMBL" id="NIBG01000023">
    <property type="protein sequence ID" value="PAB57728.1"/>
    <property type="molecule type" value="Genomic_DNA"/>
</dbReference>
<proteinExistence type="predicted"/>
<dbReference type="Gene3D" id="1.20.1740.10">
    <property type="entry name" value="Amino acid/polyamine transporter I"/>
    <property type="match status" value="1"/>
</dbReference>
<feature type="transmembrane region" description="Helical" evidence="6">
    <location>
        <begin position="154"/>
        <end position="174"/>
    </location>
</feature>
<comment type="subcellular location">
    <subcellularLocation>
        <location evidence="1">Cell membrane</location>
        <topology evidence="1">Multi-pass membrane protein</topology>
    </subcellularLocation>
</comment>
<keyword evidence="4 6" id="KW-1133">Transmembrane helix</keyword>
<feature type="transmembrane region" description="Helical" evidence="6">
    <location>
        <begin position="225"/>
        <end position="248"/>
    </location>
</feature>
<accession>A0A267MFP3</accession>
<feature type="transmembrane region" description="Helical" evidence="6">
    <location>
        <begin position="92"/>
        <end position="116"/>
    </location>
</feature>
<gene>
    <name evidence="7" type="ORF">CCE28_18055</name>
</gene>
<keyword evidence="3 6" id="KW-0812">Transmembrane</keyword>
<dbReference type="PANTHER" id="PTHR42770:SF18">
    <property type="entry name" value="ARGININE_AGMATINE ANTIPORTER"/>
    <property type="match status" value="1"/>
</dbReference>
<reference evidence="7 8" key="1">
    <citation type="submission" date="2017-06" db="EMBL/GenBank/DDBJ databases">
        <title>Draft genome sequence of anaerobic fermentative bacterium Anaeromicrobium sediminis DY2726D isolated from West Pacific Ocean sediments.</title>
        <authorList>
            <person name="Zeng X."/>
        </authorList>
    </citation>
    <scope>NUCLEOTIDE SEQUENCE [LARGE SCALE GENOMIC DNA]</scope>
    <source>
        <strain evidence="7 8">DY2726D</strain>
    </source>
</reference>
<organism evidence="7 8">
    <name type="scientific">Anaeromicrobium sediminis</name>
    <dbReference type="NCBI Taxonomy" id="1478221"/>
    <lineage>
        <taxon>Bacteria</taxon>
        <taxon>Bacillati</taxon>
        <taxon>Bacillota</taxon>
        <taxon>Clostridia</taxon>
        <taxon>Peptostreptococcales</taxon>
        <taxon>Thermotaleaceae</taxon>
        <taxon>Anaeromicrobium</taxon>
    </lineage>
</organism>
<evidence type="ECO:0000256" key="2">
    <source>
        <dbReference type="ARBA" id="ARBA00022475"/>
    </source>
</evidence>
<dbReference type="GO" id="GO:0022857">
    <property type="term" value="F:transmembrane transporter activity"/>
    <property type="evidence" value="ECO:0007669"/>
    <property type="project" value="InterPro"/>
</dbReference>
<dbReference type="InterPro" id="IPR002293">
    <property type="entry name" value="AA/rel_permease1"/>
</dbReference>
<evidence type="ECO:0000256" key="3">
    <source>
        <dbReference type="ARBA" id="ARBA00022692"/>
    </source>
</evidence>
<dbReference type="PIRSF" id="PIRSF006060">
    <property type="entry name" value="AA_transporter"/>
    <property type="match status" value="1"/>
</dbReference>
<feature type="transmembrane region" description="Helical" evidence="6">
    <location>
        <begin position="273"/>
        <end position="294"/>
    </location>
</feature>
<dbReference type="Pfam" id="PF13520">
    <property type="entry name" value="AA_permease_2"/>
    <property type="match status" value="1"/>
</dbReference>
<dbReference type="InterPro" id="IPR050367">
    <property type="entry name" value="APC_superfamily"/>
</dbReference>
<feature type="transmembrane region" description="Helical" evidence="6">
    <location>
        <begin position="343"/>
        <end position="366"/>
    </location>
</feature>
<evidence type="ECO:0000256" key="5">
    <source>
        <dbReference type="ARBA" id="ARBA00023136"/>
    </source>
</evidence>
<feature type="transmembrane region" description="Helical" evidence="6">
    <location>
        <begin position="407"/>
        <end position="424"/>
    </location>
</feature>
<feature type="transmembrane region" description="Helical" evidence="6">
    <location>
        <begin position="122"/>
        <end position="142"/>
    </location>
</feature>
<evidence type="ECO:0000256" key="4">
    <source>
        <dbReference type="ARBA" id="ARBA00022989"/>
    </source>
</evidence>
<evidence type="ECO:0000256" key="6">
    <source>
        <dbReference type="SAM" id="Phobius"/>
    </source>
</evidence>
<protein>
    <submittedName>
        <fullName evidence="7">Amino acid permease</fullName>
    </submittedName>
</protein>
<name>A0A267MFP3_9FIRM</name>
<evidence type="ECO:0000313" key="7">
    <source>
        <dbReference type="EMBL" id="PAB57728.1"/>
    </source>
</evidence>
<feature type="transmembrane region" description="Helical" evidence="6">
    <location>
        <begin position="7"/>
        <end position="27"/>
    </location>
</feature>
<dbReference type="RefSeq" id="WP_095135133.1">
    <property type="nucleotide sequence ID" value="NZ_NIBG01000023.1"/>
</dbReference>